<protein>
    <submittedName>
        <fullName evidence="2">Uncharacterized protein</fullName>
    </submittedName>
</protein>
<sequence length="137" mass="15881">MNRRTRTLLPTTGSLLEPRTLSSSHEREKLKDVQKRQARYYNSDAHDLPELNEGDNLRLKPFALGQKEWKRGVVVERLDERSYEIETADGSSYRRNRAHLKKTNYKLPPEDTLTEPPQMSSCPDEPDEPSLRKESGT</sequence>
<keyword evidence="3" id="KW-1185">Reference proteome</keyword>
<dbReference type="PANTHER" id="PTHR33244:SF3">
    <property type="entry name" value="PEPTIDASE A2 DOMAIN-CONTAINING PROTEIN"/>
    <property type="match status" value="1"/>
</dbReference>
<feature type="non-terminal residue" evidence="2">
    <location>
        <position position="137"/>
    </location>
</feature>
<organism evidence="2 3">
    <name type="scientific">Pocillopora meandrina</name>
    <dbReference type="NCBI Taxonomy" id="46732"/>
    <lineage>
        <taxon>Eukaryota</taxon>
        <taxon>Metazoa</taxon>
        <taxon>Cnidaria</taxon>
        <taxon>Anthozoa</taxon>
        <taxon>Hexacorallia</taxon>
        <taxon>Scleractinia</taxon>
        <taxon>Astrocoeniina</taxon>
        <taxon>Pocilloporidae</taxon>
        <taxon>Pocillopora</taxon>
    </lineage>
</organism>
<evidence type="ECO:0000313" key="3">
    <source>
        <dbReference type="Proteomes" id="UP001159428"/>
    </source>
</evidence>
<name>A0AAU9XYS8_9CNID</name>
<evidence type="ECO:0000256" key="1">
    <source>
        <dbReference type="SAM" id="MobiDB-lite"/>
    </source>
</evidence>
<reference evidence="2 3" key="1">
    <citation type="submission" date="2022-05" db="EMBL/GenBank/DDBJ databases">
        <authorList>
            <consortium name="Genoscope - CEA"/>
            <person name="William W."/>
        </authorList>
    </citation>
    <scope>NUCLEOTIDE SEQUENCE [LARGE SCALE GENOMIC DNA]</scope>
</reference>
<feature type="region of interest" description="Disordered" evidence="1">
    <location>
        <begin position="1"/>
        <end position="54"/>
    </location>
</feature>
<feature type="region of interest" description="Disordered" evidence="1">
    <location>
        <begin position="88"/>
        <end position="137"/>
    </location>
</feature>
<feature type="compositionally biased region" description="Basic and acidic residues" evidence="1">
    <location>
        <begin position="24"/>
        <end position="35"/>
    </location>
</feature>
<evidence type="ECO:0000313" key="2">
    <source>
        <dbReference type="EMBL" id="CAH3162677.1"/>
    </source>
</evidence>
<proteinExistence type="predicted"/>
<dbReference type="Proteomes" id="UP001159428">
    <property type="component" value="Unassembled WGS sequence"/>
</dbReference>
<accession>A0AAU9XYS8</accession>
<gene>
    <name evidence="2" type="ORF">PMEA_00034394</name>
</gene>
<dbReference type="AlphaFoldDB" id="A0AAU9XYS8"/>
<dbReference type="EMBL" id="CALNXJ010000087">
    <property type="protein sequence ID" value="CAH3162677.1"/>
    <property type="molecule type" value="Genomic_DNA"/>
</dbReference>
<feature type="compositionally biased region" description="Basic residues" evidence="1">
    <location>
        <begin position="94"/>
        <end position="104"/>
    </location>
</feature>
<dbReference type="PANTHER" id="PTHR33244">
    <property type="entry name" value="INTEGRASE CATALYTIC DOMAIN-CONTAINING PROTEIN-RELATED"/>
    <property type="match status" value="1"/>
</dbReference>
<comment type="caution">
    <text evidence="2">The sequence shown here is derived from an EMBL/GenBank/DDBJ whole genome shotgun (WGS) entry which is preliminary data.</text>
</comment>